<organism evidence="2 3">
    <name type="scientific">Pseudomonas veronii 1YdBTEX2</name>
    <dbReference type="NCBI Taxonomy" id="1295141"/>
    <lineage>
        <taxon>Bacteria</taxon>
        <taxon>Pseudomonadati</taxon>
        <taxon>Pseudomonadota</taxon>
        <taxon>Gammaproteobacteria</taxon>
        <taxon>Pseudomonadales</taxon>
        <taxon>Pseudomonadaceae</taxon>
        <taxon>Pseudomonas</taxon>
    </lineage>
</organism>
<dbReference type="InterPro" id="IPR053145">
    <property type="entry name" value="AB_hydrolase_Est10"/>
</dbReference>
<evidence type="ECO:0000313" key="2">
    <source>
        <dbReference type="EMBL" id="SBW83067.1"/>
    </source>
</evidence>
<accession>A0A1D3K433</accession>
<dbReference type="Proteomes" id="UP000245431">
    <property type="component" value="Chromosome PVE_r1"/>
</dbReference>
<dbReference type="InterPro" id="IPR022742">
    <property type="entry name" value="Hydrolase_4"/>
</dbReference>
<dbReference type="RefSeq" id="WP_017847338.1">
    <property type="nucleotide sequence ID" value="NZ_AOUH01000021.1"/>
</dbReference>
<dbReference type="AlphaFoldDB" id="A0A1D3K433"/>
<dbReference type="PANTHER" id="PTHR43265:SF1">
    <property type="entry name" value="ESTERASE ESTD"/>
    <property type="match status" value="1"/>
</dbReference>
<dbReference type="Gene3D" id="3.40.50.1820">
    <property type="entry name" value="alpha/beta hydrolase"/>
    <property type="match status" value="1"/>
</dbReference>
<dbReference type="PANTHER" id="PTHR43265">
    <property type="entry name" value="ESTERASE ESTD"/>
    <property type="match status" value="1"/>
</dbReference>
<proteinExistence type="predicted"/>
<reference evidence="3" key="1">
    <citation type="submission" date="2016-07" db="EMBL/GenBank/DDBJ databases">
        <authorList>
            <person name="Florea S."/>
            <person name="Webb J.S."/>
            <person name="Jaromczyk J."/>
            <person name="Schardl C.L."/>
        </authorList>
    </citation>
    <scope>NUCLEOTIDE SEQUENCE [LARGE SCALE GENOMIC DNA]</scope>
    <source>
        <strain evidence="3">1YdBTEX2</strain>
    </source>
</reference>
<dbReference type="GO" id="GO:0052689">
    <property type="term" value="F:carboxylic ester hydrolase activity"/>
    <property type="evidence" value="ECO:0007669"/>
    <property type="project" value="TreeGrafter"/>
</dbReference>
<dbReference type="SUPFAM" id="SSF53474">
    <property type="entry name" value="alpha/beta-Hydrolases"/>
    <property type="match status" value="1"/>
</dbReference>
<name>A0A1D3K433_PSEVE</name>
<evidence type="ECO:0000259" key="1">
    <source>
        <dbReference type="Pfam" id="PF12146"/>
    </source>
</evidence>
<dbReference type="InterPro" id="IPR029058">
    <property type="entry name" value="AB_hydrolase_fold"/>
</dbReference>
<dbReference type="EMBL" id="LT599583">
    <property type="protein sequence ID" value="SBW83067.1"/>
    <property type="molecule type" value="Genomic_DNA"/>
</dbReference>
<sequence>MHKEIWMKRYRVKLIAVVCLIVAIALLVLARLDTYGLDRRASEPFAFDANGLRLAGTLWLPDRAATAAVVLVHGDGPQDRTSQQGYDPLINALLDAGIAVVSWDKPGIGDSPGNWLSQSMTDRYVDVRSALSALRSRLPAIPVGALGFSQAGWVLPRLASGDADFLVLVGGAVSWQRQGDYYTRTRLQRTGMSEPDIDATMARIAAADERLFASAQVPPVALLDGMSAERWAFVRRNLHEDATGALEKLDTPLLALWGADDLNVDPEASAALYRKALGGNHPANRIEVIPDATHGLLKAAAYNTQLTSEWSWFTTMRFLMEGRLAYAPGALETINAWVHARASQ</sequence>
<dbReference type="Pfam" id="PF12146">
    <property type="entry name" value="Hydrolase_4"/>
    <property type="match status" value="1"/>
</dbReference>
<protein>
    <recommendedName>
        <fullName evidence="1">Serine aminopeptidase S33 domain-containing protein</fullName>
    </recommendedName>
</protein>
<gene>
    <name evidence="2" type="ORF">PVE_R1G5186</name>
</gene>
<feature type="domain" description="Serine aminopeptidase S33" evidence="1">
    <location>
        <begin position="65"/>
        <end position="297"/>
    </location>
</feature>
<evidence type="ECO:0000313" key="3">
    <source>
        <dbReference type="Proteomes" id="UP000245431"/>
    </source>
</evidence>